<reference evidence="2 3" key="1">
    <citation type="submission" date="2021-05" db="EMBL/GenBank/DDBJ databases">
        <authorList>
            <person name="Kumar R."/>
            <person name="Kumar A."/>
            <person name="Mukhia S."/>
        </authorList>
    </citation>
    <scope>NUCLEOTIDE SEQUENCE [LARGE SCALE GENOMIC DNA]</scope>
    <source>
        <strain evidence="2 3">ERMR7:08</strain>
    </source>
</reference>
<evidence type="ECO:0008006" key="4">
    <source>
        <dbReference type="Google" id="ProtNLM"/>
    </source>
</evidence>
<protein>
    <recommendedName>
        <fullName evidence="4">DUF4235 domain-containing protein</fullName>
    </recommendedName>
</protein>
<gene>
    <name evidence="2" type="ORF">KIV56_15505</name>
</gene>
<organism evidence="2 3">
    <name type="scientific">Cryobacterium breve</name>
    <dbReference type="NCBI Taxonomy" id="1259258"/>
    <lineage>
        <taxon>Bacteria</taxon>
        <taxon>Bacillati</taxon>
        <taxon>Actinomycetota</taxon>
        <taxon>Actinomycetes</taxon>
        <taxon>Micrococcales</taxon>
        <taxon>Microbacteriaceae</taxon>
        <taxon>Cryobacterium</taxon>
    </lineage>
</organism>
<keyword evidence="1" id="KW-0472">Membrane</keyword>
<evidence type="ECO:0000313" key="2">
    <source>
        <dbReference type="EMBL" id="WBM79658.1"/>
    </source>
</evidence>
<dbReference type="Proteomes" id="UP001212421">
    <property type="component" value="Chromosome"/>
</dbReference>
<feature type="transmembrane region" description="Helical" evidence="1">
    <location>
        <begin position="54"/>
        <end position="74"/>
    </location>
</feature>
<sequence length="183" mass="18738">MAGRNTWVRSLHDVGLAVWAGGALMGAVGLNGSAATSNNPRERVALASEGWKRWAPVQVAALIAHGVGGAGLILGNKARLAGQPEGRANTIVKLALTGAAAGTTLYSGILGKQMSKHAGEATDGTTEGGPGASAELESLQRRQRVLQWVTPALTVILIVLAAQQGEQQRPIAGWLARVTPNAG</sequence>
<evidence type="ECO:0000313" key="3">
    <source>
        <dbReference type="Proteomes" id="UP001212421"/>
    </source>
</evidence>
<evidence type="ECO:0000256" key="1">
    <source>
        <dbReference type="SAM" id="Phobius"/>
    </source>
</evidence>
<accession>A0ABY7NDP2</accession>
<keyword evidence="1" id="KW-0812">Transmembrane</keyword>
<dbReference type="EMBL" id="CP075584">
    <property type="protein sequence ID" value="WBM79658.1"/>
    <property type="molecule type" value="Genomic_DNA"/>
</dbReference>
<name>A0ABY7NDP2_9MICO</name>
<keyword evidence="3" id="KW-1185">Reference proteome</keyword>
<proteinExistence type="predicted"/>
<keyword evidence="1" id="KW-1133">Transmembrane helix</keyword>
<feature type="transmembrane region" description="Helical" evidence="1">
    <location>
        <begin position="14"/>
        <end position="34"/>
    </location>
</feature>